<organism evidence="4 5">
    <name type="scientific">Staphylococcus americanisciuri</name>
    <dbReference type="NCBI Taxonomy" id="2973940"/>
    <lineage>
        <taxon>Bacteria</taxon>
        <taxon>Bacillati</taxon>
        <taxon>Bacillota</taxon>
        <taxon>Bacilli</taxon>
        <taxon>Bacillales</taxon>
        <taxon>Staphylococcaceae</taxon>
        <taxon>Staphylococcus</taxon>
    </lineage>
</organism>
<keyword evidence="1" id="KW-0285">Flavoprotein</keyword>
<keyword evidence="2" id="KW-0288">FMN</keyword>
<evidence type="ECO:0000256" key="2">
    <source>
        <dbReference type="ARBA" id="ARBA00022643"/>
    </source>
</evidence>
<dbReference type="SUPFAM" id="SSF52218">
    <property type="entry name" value="Flavoproteins"/>
    <property type="match status" value="1"/>
</dbReference>
<reference evidence="4 5" key="1">
    <citation type="journal article" date="2023" name="Int. J. Syst. Evol. Microbiol.">
        <title>Streptococcus sciuri sp. nov., Staphylococcus marylandisciuri sp. nov. and Staphylococcus americanisciuri sp. nov., isolated from faeces of eastern grey squirrel (Sciurus carolinensis).</title>
        <authorList>
            <person name="Volokhov D.V."/>
            <person name="Zagorodnyaya T.A."/>
            <person name="Furtak V.A."/>
            <person name="Nattanmai G."/>
            <person name="Randall L."/>
            <person name="Jose S."/>
            <person name="Gao Y."/>
            <person name="Eisenberg T."/>
            <person name="Delmonte P."/>
            <person name="Blom J."/>
            <person name="Mitchell K.K."/>
        </authorList>
    </citation>
    <scope>NUCLEOTIDE SEQUENCE [LARGE SCALE GENOMIC DNA]</scope>
    <source>
        <strain evidence="4 5">GRT3</strain>
    </source>
</reference>
<accession>A0ABT2F3Y4</accession>
<dbReference type="InterPro" id="IPR029039">
    <property type="entry name" value="Flavoprotein-like_sf"/>
</dbReference>
<evidence type="ECO:0000313" key="4">
    <source>
        <dbReference type="EMBL" id="MCS4486522.1"/>
    </source>
</evidence>
<dbReference type="InterPro" id="IPR051796">
    <property type="entry name" value="ISF_SsuE-like"/>
</dbReference>
<evidence type="ECO:0000313" key="5">
    <source>
        <dbReference type="Proteomes" id="UP001205609"/>
    </source>
</evidence>
<gene>
    <name evidence="4" type="ORF">NXS11_06365</name>
</gene>
<protein>
    <submittedName>
        <fullName evidence="4">NAD(P)H-dependent oxidoreductase</fullName>
    </submittedName>
</protein>
<evidence type="ECO:0000256" key="1">
    <source>
        <dbReference type="ARBA" id="ARBA00022630"/>
    </source>
</evidence>
<dbReference type="InterPro" id="IPR003680">
    <property type="entry name" value="Flavodoxin_fold"/>
</dbReference>
<sequence>MITVLFSGGYEKGNTTTLTEHVLEGQDYRWINLEDVVNSANSTIAEDSKEQRDYEQVTDQILASEDVILVSPVNWYSISATLQHFIEQWSEALAISQYDDFKEKLSDINFRLILIGGDSPRVKALPCVKQVDYSLQFLGAHLQDYLIGYATQPGEIFKDTYAMNEAARWNRQYTTGMTAGAK</sequence>
<comment type="caution">
    <text evidence="4">The sequence shown here is derived from an EMBL/GenBank/DDBJ whole genome shotgun (WGS) entry which is preliminary data.</text>
</comment>
<feature type="domain" description="Flavodoxin-like fold" evidence="3">
    <location>
        <begin position="28"/>
        <end position="156"/>
    </location>
</feature>
<dbReference type="EMBL" id="JANUXY010000005">
    <property type="protein sequence ID" value="MCS4486522.1"/>
    <property type="molecule type" value="Genomic_DNA"/>
</dbReference>
<dbReference type="Pfam" id="PF02525">
    <property type="entry name" value="Flavodoxin_2"/>
    <property type="match status" value="1"/>
</dbReference>
<dbReference type="PANTHER" id="PTHR43278:SF4">
    <property type="entry name" value="NAD(P)H-DEPENDENT FMN-CONTAINING OXIDOREDUCTASE YWQN-RELATED"/>
    <property type="match status" value="1"/>
</dbReference>
<name>A0ABT2F3Y4_9STAP</name>
<dbReference type="PANTHER" id="PTHR43278">
    <property type="entry name" value="NAD(P)H-DEPENDENT FMN-CONTAINING OXIDOREDUCTASE YWQN-RELATED"/>
    <property type="match status" value="1"/>
</dbReference>
<keyword evidence="5" id="KW-1185">Reference proteome</keyword>
<evidence type="ECO:0000259" key="3">
    <source>
        <dbReference type="Pfam" id="PF02525"/>
    </source>
</evidence>
<dbReference type="RefSeq" id="WP_259199892.1">
    <property type="nucleotide sequence ID" value="NZ_JANUXY010000005.1"/>
</dbReference>
<dbReference type="Proteomes" id="UP001205609">
    <property type="component" value="Unassembled WGS sequence"/>
</dbReference>
<proteinExistence type="predicted"/>
<dbReference type="Gene3D" id="3.40.50.360">
    <property type="match status" value="1"/>
</dbReference>